<evidence type="ECO:0000256" key="1">
    <source>
        <dbReference type="ARBA" id="ARBA00023015"/>
    </source>
</evidence>
<gene>
    <name evidence="5" type="ORF">ACFPCY_11845</name>
</gene>
<dbReference type="PROSITE" id="PS01124">
    <property type="entry name" value="HTH_ARAC_FAMILY_2"/>
    <property type="match status" value="1"/>
</dbReference>
<dbReference type="InterPro" id="IPR018060">
    <property type="entry name" value="HTH_AraC"/>
</dbReference>
<keyword evidence="6" id="KW-1185">Reference proteome</keyword>
<protein>
    <submittedName>
        <fullName evidence="5">DUF6597 domain-containing transcriptional factor</fullName>
    </submittedName>
</protein>
<keyword evidence="3" id="KW-0804">Transcription</keyword>
<reference evidence="6" key="1">
    <citation type="journal article" date="2019" name="Int. J. Syst. Evol. Microbiol.">
        <title>The Global Catalogue of Microorganisms (GCM) 10K type strain sequencing project: providing services to taxonomists for standard genome sequencing and annotation.</title>
        <authorList>
            <consortium name="The Broad Institute Genomics Platform"/>
            <consortium name="The Broad Institute Genome Sequencing Center for Infectious Disease"/>
            <person name="Wu L."/>
            <person name="Ma J."/>
        </authorList>
    </citation>
    <scope>NUCLEOTIDE SEQUENCE [LARGE SCALE GENOMIC DNA]</scope>
    <source>
        <strain evidence="6">KLKA75</strain>
    </source>
</reference>
<evidence type="ECO:0000256" key="3">
    <source>
        <dbReference type="ARBA" id="ARBA00023163"/>
    </source>
</evidence>
<evidence type="ECO:0000256" key="2">
    <source>
        <dbReference type="ARBA" id="ARBA00023125"/>
    </source>
</evidence>
<keyword evidence="2" id="KW-0238">DNA-binding</keyword>
<dbReference type="Pfam" id="PF20240">
    <property type="entry name" value="DUF6597"/>
    <property type="match status" value="1"/>
</dbReference>
<proteinExistence type="predicted"/>
<dbReference type="Proteomes" id="UP001595872">
    <property type="component" value="Unassembled WGS sequence"/>
</dbReference>
<comment type="caution">
    <text evidence="5">The sequence shown here is derived from an EMBL/GenBank/DDBJ whole genome shotgun (WGS) entry which is preliminary data.</text>
</comment>
<evidence type="ECO:0000313" key="6">
    <source>
        <dbReference type="Proteomes" id="UP001595872"/>
    </source>
</evidence>
<organism evidence="5 6">
    <name type="scientific">Actinomadura gamaensis</name>
    <dbReference type="NCBI Taxonomy" id="1763541"/>
    <lineage>
        <taxon>Bacteria</taxon>
        <taxon>Bacillati</taxon>
        <taxon>Actinomycetota</taxon>
        <taxon>Actinomycetes</taxon>
        <taxon>Streptosporangiales</taxon>
        <taxon>Thermomonosporaceae</taxon>
        <taxon>Actinomadura</taxon>
    </lineage>
</organism>
<dbReference type="SMART" id="SM00342">
    <property type="entry name" value="HTH_ARAC"/>
    <property type="match status" value="1"/>
</dbReference>
<dbReference type="PANTHER" id="PTHR46796:SF15">
    <property type="entry name" value="BLL1074 PROTEIN"/>
    <property type="match status" value="1"/>
</dbReference>
<keyword evidence="1" id="KW-0805">Transcription regulation</keyword>
<name>A0ABV9TX47_9ACTN</name>
<accession>A0ABV9TX47</accession>
<dbReference type="EMBL" id="JBHSIT010000003">
    <property type="protein sequence ID" value="MFC4908016.1"/>
    <property type="molecule type" value="Genomic_DNA"/>
</dbReference>
<dbReference type="InterPro" id="IPR050204">
    <property type="entry name" value="AraC_XylS_family_regulators"/>
</dbReference>
<dbReference type="Gene3D" id="1.10.10.60">
    <property type="entry name" value="Homeodomain-like"/>
    <property type="match status" value="1"/>
</dbReference>
<dbReference type="RefSeq" id="WP_378254273.1">
    <property type="nucleotide sequence ID" value="NZ_JBHSIT010000003.1"/>
</dbReference>
<evidence type="ECO:0000259" key="4">
    <source>
        <dbReference type="PROSITE" id="PS01124"/>
    </source>
</evidence>
<sequence length="244" mass="25249">MGYRELAAPAAPGLACAWVQTVPASAGRLVQRVVPDGCVDLIWWSPDAELMVAGPDTGPMPTPLAPGTTLVGVRFAPGRAVPALGVPADALRDARVPLGDLWGASAVRLAETLAEAVPEPSPAARQADALIAAVAERVRAAEPVDPIVQPVVAGLASGASVRDVADAVGLGERQLRRRALASFGYGPKVLQRVLRFQRALREARAGRPLAEVALAAGYADQPHMSHEVRELAGVPLSALLTPSS</sequence>
<dbReference type="PANTHER" id="PTHR46796">
    <property type="entry name" value="HTH-TYPE TRANSCRIPTIONAL ACTIVATOR RHAS-RELATED"/>
    <property type="match status" value="1"/>
</dbReference>
<evidence type="ECO:0000313" key="5">
    <source>
        <dbReference type="EMBL" id="MFC4908016.1"/>
    </source>
</evidence>
<dbReference type="Pfam" id="PF12833">
    <property type="entry name" value="HTH_18"/>
    <property type="match status" value="1"/>
</dbReference>
<dbReference type="InterPro" id="IPR046532">
    <property type="entry name" value="DUF6597"/>
</dbReference>
<feature type="domain" description="HTH araC/xylS-type" evidence="4">
    <location>
        <begin position="145"/>
        <end position="242"/>
    </location>
</feature>